<sequence length="498" mass="56548">MAAWRLTDPGLEVERRLEQTYHHAGFSVTITSLTNLLAFLLGIASPYRATRLLCCYAALSVFTAFIFQLTFFGGFLVLLGRAEAANRHGLTLRTVKPLSLADEDGRAYRLCCTGGTDPQNPDDPRDNREHVAMVFCRDVLGSWLSSTLGKILVLLSYVAFLGLAVFGFFRITEGMRLDDNFGQGTYPYRFMELDQRYFYKFAFRYQLIIDHPLDYFDENIQRRSSTIAFEDRFLTNPMYQNYAYDVVFNDDHTEIVASRFFQQIQDVKDFVDFTEITTKLWNTIDSLPLKVMLYHPLMMLVEMHIGAFWMTLKTIIITSFIMIIITFAFLPNLAYSLWVSFAIISTILGTIGFLPFWNVNLNAPTMVTLIISIGFCVDNAAHITYAFGNSKKTTGDSKMRDALYYVGVPIAQACISTMIGVVFLLLTPSYTFHMFAKTICILMAFALYHSIVLLPVLHSLTFSILSKSSSDKTEPKKVRFYKGPDSGVDIPFIDANNT</sequence>
<feature type="transmembrane region" description="Helical" evidence="7">
    <location>
        <begin position="56"/>
        <end position="79"/>
    </location>
</feature>
<dbReference type="PANTHER" id="PTHR10796">
    <property type="entry name" value="PATCHED-RELATED"/>
    <property type="match status" value="1"/>
</dbReference>
<evidence type="ECO:0000259" key="8">
    <source>
        <dbReference type="PROSITE" id="PS50156"/>
    </source>
</evidence>
<feature type="transmembrane region" description="Helical" evidence="7">
    <location>
        <begin position="307"/>
        <end position="330"/>
    </location>
</feature>
<comment type="subcellular location">
    <subcellularLocation>
        <location evidence="1">Membrane</location>
        <topology evidence="1">Multi-pass membrane protein</topology>
    </subcellularLocation>
</comment>
<dbReference type="InterPro" id="IPR003392">
    <property type="entry name" value="PTHD_SSD"/>
</dbReference>
<evidence type="ECO:0000256" key="7">
    <source>
        <dbReference type="SAM" id="Phobius"/>
    </source>
</evidence>
<evidence type="ECO:0000256" key="2">
    <source>
        <dbReference type="ARBA" id="ARBA00005585"/>
    </source>
</evidence>
<feature type="transmembrane region" description="Helical" evidence="7">
    <location>
        <begin position="21"/>
        <end position="44"/>
    </location>
</feature>
<dbReference type="SUPFAM" id="SSF82866">
    <property type="entry name" value="Multidrug efflux transporter AcrB transmembrane domain"/>
    <property type="match status" value="2"/>
</dbReference>
<dbReference type="Pfam" id="PF00873">
    <property type="entry name" value="ACR_tran"/>
    <property type="match status" value="1"/>
</dbReference>
<dbReference type="PRINTS" id="PR00702">
    <property type="entry name" value="ACRIFLAVINRP"/>
</dbReference>
<evidence type="ECO:0000313" key="9">
    <source>
        <dbReference type="EMBL" id="UYV60850.1"/>
    </source>
</evidence>
<evidence type="ECO:0000256" key="6">
    <source>
        <dbReference type="ARBA" id="ARBA00023180"/>
    </source>
</evidence>
<feature type="transmembrane region" description="Helical" evidence="7">
    <location>
        <begin position="432"/>
        <end position="457"/>
    </location>
</feature>
<feature type="domain" description="SSD" evidence="8">
    <location>
        <begin position="1"/>
        <end position="78"/>
    </location>
</feature>
<dbReference type="InterPro" id="IPR000731">
    <property type="entry name" value="SSD"/>
</dbReference>
<dbReference type="InterPro" id="IPR051697">
    <property type="entry name" value="Patched_domain-protein"/>
</dbReference>
<accession>A0ABY6JX93</accession>
<dbReference type="Proteomes" id="UP001235939">
    <property type="component" value="Chromosome 01"/>
</dbReference>
<comment type="similarity">
    <text evidence="2">Belongs to the patched family.</text>
</comment>
<dbReference type="Gene3D" id="1.20.1640.10">
    <property type="entry name" value="Multidrug efflux transporter AcrB transmembrane domain"/>
    <property type="match status" value="1"/>
</dbReference>
<evidence type="ECO:0000256" key="4">
    <source>
        <dbReference type="ARBA" id="ARBA00022989"/>
    </source>
</evidence>
<keyword evidence="10" id="KW-1185">Reference proteome</keyword>
<dbReference type="Pfam" id="PF02460">
    <property type="entry name" value="Patched"/>
    <property type="match status" value="1"/>
</dbReference>
<organism evidence="9 10">
    <name type="scientific">Cordylochernes scorpioides</name>
    <dbReference type="NCBI Taxonomy" id="51811"/>
    <lineage>
        <taxon>Eukaryota</taxon>
        <taxon>Metazoa</taxon>
        <taxon>Ecdysozoa</taxon>
        <taxon>Arthropoda</taxon>
        <taxon>Chelicerata</taxon>
        <taxon>Arachnida</taxon>
        <taxon>Pseudoscorpiones</taxon>
        <taxon>Cheliferoidea</taxon>
        <taxon>Chernetidae</taxon>
        <taxon>Cordylochernes</taxon>
    </lineage>
</organism>
<dbReference type="PANTHER" id="PTHR10796:SF92">
    <property type="entry name" value="PATCHED-RELATED, ISOFORM A"/>
    <property type="match status" value="1"/>
</dbReference>
<protein>
    <submittedName>
        <fullName evidence="9">Daf-6</fullName>
    </submittedName>
</protein>
<keyword evidence="6" id="KW-0325">Glycoprotein</keyword>
<evidence type="ECO:0000313" key="10">
    <source>
        <dbReference type="Proteomes" id="UP001235939"/>
    </source>
</evidence>
<dbReference type="EMBL" id="CP092863">
    <property type="protein sequence ID" value="UYV60850.1"/>
    <property type="molecule type" value="Genomic_DNA"/>
</dbReference>
<evidence type="ECO:0000256" key="5">
    <source>
        <dbReference type="ARBA" id="ARBA00023136"/>
    </source>
</evidence>
<evidence type="ECO:0000256" key="1">
    <source>
        <dbReference type="ARBA" id="ARBA00004141"/>
    </source>
</evidence>
<feature type="transmembrane region" description="Helical" evidence="7">
    <location>
        <begin position="151"/>
        <end position="171"/>
    </location>
</feature>
<feature type="transmembrane region" description="Helical" evidence="7">
    <location>
        <begin position="363"/>
        <end position="381"/>
    </location>
</feature>
<reference evidence="9 10" key="1">
    <citation type="submission" date="2022-01" db="EMBL/GenBank/DDBJ databases">
        <title>A chromosomal length assembly of Cordylochernes scorpioides.</title>
        <authorList>
            <person name="Zeh D."/>
            <person name="Zeh J."/>
        </authorList>
    </citation>
    <scope>NUCLEOTIDE SEQUENCE [LARGE SCALE GENOMIC DNA]</scope>
    <source>
        <strain evidence="9">IN4F17</strain>
        <tissue evidence="9">Whole Body</tissue>
    </source>
</reference>
<feature type="transmembrane region" description="Helical" evidence="7">
    <location>
        <begin position="402"/>
        <end position="426"/>
    </location>
</feature>
<keyword evidence="5 7" id="KW-0472">Membrane</keyword>
<keyword evidence="4 7" id="KW-1133">Transmembrane helix</keyword>
<dbReference type="PROSITE" id="PS50156">
    <property type="entry name" value="SSD"/>
    <property type="match status" value="1"/>
</dbReference>
<gene>
    <name evidence="9" type="ORF">LAZ67_1002604</name>
</gene>
<evidence type="ECO:0000256" key="3">
    <source>
        <dbReference type="ARBA" id="ARBA00022692"/>
    </source>
</evidence>
<proteinExistence type="inferred from homology"/>
<dbReference type="InterPro" id="IPR001036">
    <property type="entry name" value="Acrflvin-R"/>
</dbReference>
<name>A0ABY6JX93_9ARAC</name>
<feature type="transmembrane region" description="Helical" evidence="7">
    <location>
        <begin position="337"/>
        <end position="357"/>
    </location>
</feature>
<keyword evidence="3 7" id="KW-0812">Transmembrane</keyword>